<reference evidence="1" key="1">
    <citation type="journal article" date="2015" name="Nature">
        <title>Complex archaea that bridge the gap between prokaryotes and eukaryotes.</title>
        <authorList>
            <person name="Spang A."/>
            <person name="Saw J.H."/>
            <person name="Jorgensen S.L."/>
            <person name="Zaremba-Niedzwiedzka K."/>
            <person name="Martijn J."/>
            <person name="Lind A.E."/>
            <person name="van Eijk R."/>
            <person name="Schleper C."/>
            <person name="Guy L."/>
            <person name="Ettema T.J."/>
        </authorList>
    </citation>
    <scope>NUCLEOTIDE SEQUENCE</scope>
</reference>
<dbReference type="InterPro" id="IPR014729">
    <property type="entry name" value="Rossmann-like_a/b/a_fold"/>
</dbReference>
<gene>
    <name evidence="1" type="ORF">LCGC14_1495580</name>
</gene>
<proteinExistence type="predicted"/>
<sequence>MELYEFAQKQGLPYEAKITHAKMRAREFYEHLDGNVFCSVGGLDSITLLLFLRKYVSRDIPGCSVSSLEDKSIQAVHRQLDNVVILRPEKSKTQVIDELGYPVISKVTADKIEQIQNPTERNATIRHAILTGETGKQGGYVNSRFMRLPDKWQRLFVEQEAPFRVSGKCCYYMKEKPCNRYARETGRFVYMGLMADEKGRREIALKKHGCNFYGKTVTRSCPFAIFSKTDLLRLALELEVPVPEIYGEIVEAAEGQLTTTKAKRTGCTMCGFGIHLEKRPHRFDRLKETNYKEWEFWMYTKGWGKVLSYIGVGWENHQGVLI</sequence>
<evidence type="ECO:0008006" key="2">
    <source>
        <dbReference type="Google" id="ProtNLM"/>
    </source>
</evidence>
<dbReference type="EMBL" id="LAZR01010797">
    <property type="protein sequence ID" value="KKM65007.1"/>
    <property type="molecule type" value="Genomic_DNA"/>
</dbReference>
<protein>
    <recommendedName>
        <fullName evidence="2">Phosphoadenosine phosphosulphate reductase domain-containing protein</fullName>
    </recommendedName>
</protein>
<dbReference type="SUPFAM" id="SSF52402">
    <property type="entry name" value="Adenine nucleotide alpha hydrolases-like"/>
    <property type="match status" value="1"/>
</dbReference>
<organism evidence="1">
    <name type="scientific">marine sediment metagenome</name>
    <dbReference type="NCBI Taxonomy" id="412755"/>
    <lineage>
        <taxon>unclassified sequences</taxon>
        <taxon>metagenomes</taxon>
        <taxon>ecological metagenomes</taxon>
    </lineage>
</organism>
<dbReference type="Gene3D" id="3.40.50.620">
    <property type="entry name" value="HUPs"/>
    <property type="match status" value="1"/>
</dbReference>
<dbReference type="AlphaFoldDB" id="A0A0F9M735"/>
<name>A0A0F9M735_9ZZZZ</name>
<evidence type="ECO:0000313" key="1">
    <source>
        <dbReference type="EMBL" id="KKM65007.1"/>
    </source>
</evidence>
<comment type="caution">
    <text evidence="1">The sequence shown here is derived from an EMBL/GenBank/DDBJ whole genome shotgun (WGS) entry which is preliminary data.</text>
</comment>
<accession>A0A0F9M735</accession>